<evidence type="ECO:0000256" key="7">
    <source>
        <dbReference type="ARBA" id="ARBA00023136"/>
    </source>
</evidence>
<evidence type="ECO:0000256" key="10">
    <source>
        <dbReference type="RuleBase" id="RU003346"/>
    </source>
</evidence>
<dbReference type="OrthoDB" id="508119at2759"/>
<evidence type="ECO:0000256" key="8">
    <source>
        <dbReference type="ARBA" id="ARBA00043213"/>
    </source>
</evidence>
<dbReference type="GO" id="GO:0016020">
    <property type="term" value="C:membrane"/>
    <property type="evidence" value="ECO:0007669"/>
    <property type="project" value="UniProtKB-SubCell"/>
</dbReference>
<dbReference type="AlphaFoldDB" id="A0A0C2Y4W2"/>
<keyword evidence="7 11" id="KW-0472">Membrane</keyword>
<feature type="transmembrane region" description="Helical" evidence="11">
    <location>
        <begin position="426"/>
        <end position="445"/>
    </location>
</feature>
<protein>
    <recommendedName>
        <fullName evidence="8">Quinate transporter</fullName>
    </recommendedName>
</protein>
<dbReference type="Proteomes" id="UP000053424">
    <property type="component" value="Unassembled WGS sequence"/>
</dbReference>
<evidence type="ECO:0000259" key="12">
    <source>
        <dbReference type="PROSITE" id="PS50850"/>
    </source>
</evidence>
<dbReference type="EMBL" id="KN831809">
    <property type="protein sequence ID" value="KIM36082.1"/>
    <property type="molecule type" value="Genomic_DNA"/>
</dbReference>
<dbReference type="PANTHER" id="PTHR48022">
    <property type="entry name" value="PLASTIDIC GLUCOSE TRANSPORTER 4"/>
    <property type="match status" value="1"/>
</dbReference>
<feature type="transmembrane region" description="Helical" evidence="11">
    <location>
        <begin position="99"/>
        <end position="118"/>
    </location>
</feature>
<evidence type="ECO:0000313" key="14">
    <source>
        <dbReference type="Proteomes" id="UP000053424"/>
    </source>
</evidence>
<reference evidence="13 14" key="1">
    <citation type="submission" date="2014-04" db="EMBL/GenBank/DDBJ databases">
        <authorList>
            <consortium name="DOE Joint Genome Institute"/>
            <person name="Kuo A."/>
            <person name="Gay G."/>
            <person name="Dore J."/>
            <person name="Kohler A."/>
            <person name="Nagy L.G."/>
            <person name="Floudas D."/>
            <person name="Copeland A."/>
            <person name="Barry K.W."/>
            <person name="Cichocki N."/>
            <person name="Veneault-Fourrey C."/>
            <person name="LaButti K."/>
            <person name="Lindquist E.A."/>
            <person name="Lipzen A."/>
            <person name="Lundell T."/>
            <person name="Morin E."/>
            <person name="Murat C."/>
            <person name="Sun H."/>
            <person name="Tunlid A."/>
            <person name="Henrissat B."/>
            <person name="Grigoriev I.V."/>
            <person name="Hibbett D.S."/>
            <person name="Martin F."/>
            <person name="Nordberg H.P."/>
            <person name="Cantor M.N."/>
            <person name="Hua S.X."/>
        </authorList>
    </citation>
    <scope>NUCLEOTIDE SEQUENCE [LARGE SCALE GENOMIC DNA]</scope>
    <source>
        <strain evidence="14">h7</strain>
    </source>
</reference>
<evidence type="ECO:0000256" key="5">
    <source>
        <dbReference type="ARBA" id="ARBA00022911"/>
    </source>
</evidence>
<evidence type="ECO:0000256" key="6">
    <source>
        <dbReference type="ARBA" id="ARBA00022989"/>
    </source>
</evidence>
<comment type="similarity">
    <text evidence="2 10">Belongs to the major facilitator superfamily. Sugar transporter (TC 2.A.1.1) family.</text>
</comment>
<comment type="catalytic activity">
    <reaction evidence="9">
        <text>myo-inositol(out) + H(+)(out) = myo-inositol(in) + H(+)(in)</text>
        <dbReference type="Rhea" id="RHEA:60364"/>
        <dbReference type="ChEBI" id="CHEBI:15378"/>
        <dbReference type="ChEBI" id="CHEBI:17268"/>
    </reaction>
</comment>
<reference evidence="14" key="2">
    <citation type="submission" date="2015-01" db="EMBL/GenBank/DDBJ databases">
        <title>Evolutionary Origins and Diversification of the Mycorrhizal Mutualists.</title>
        <authorList>
            <consortium name="DOE Joint Genome Institute"/>
            <consortium name="Mycorrhizal Genomics Consortium"/>
            <person name="Kohler A."/>
            <person name="Kuo A."/>
            <person name="Nagy L.G."/>
            <person name="Floudas D."/>
            <person name="Copeland A."/>
            <person name="Barry K.W."/>
            <person name="Cichocki N."/>
            <person name="Veneault-Fourrey C."/>
            <person name="LaButti K."/>
            <person name="Lindquist E.A."/>
            <person name="Lipzen A."/>
            <person name="Lundell T."/>
            <person name="Morin E."/>
            <person name="Murat C."/>
            <person name="Riley R."/>
            <person name="Ohm R."/>
            <person name="Sun H."/>
            <person name="Tunlid A."/>
            <person name="Henrissat B."/>
            <person name="Grigoriev I.V."/>
            <person name="Hibbett D.S."/>
            <person name="Martin F."/>
        </authorList>
    </citation>
    <scope>NUCLEOTIDE SEQUENCE [LARGE SCALE GENOMIC DNA]</scope>
    <source>
        <strain evidence="14">h7</strain>
    </source>
</reference>
<dbReference type="InterPro" id="IPR050360">
    <property type="entry name" value="MFS_Sugar_Transporters"/>
</dbReference>
<dbReference type="SUPFAM" id="SSF103473">
    <property type="entry name" value="MFS general substrate transporter"/>
    <property type="match status" value="1"/>
</dbReference>
<dbReference type="HOGENOM" id="CLU_001265_30_12_1"/>
<dbReference type="InterPro" id="IPR005829">
    <property type="entry name" value="Sugar_transporter_CS"/>
</dbReference>
<feature type="transmembrane region" description="Helical" evidence="11">
    <location>
        <begin position="193"/>
        <end position="213"/>
    </location>
</feature>
<evidence type="ECO:0000313" key="13">
    <source>
        <dbReference type="EMBL" id="KIM36082.1"/>
    </source>
</evidence>
<dbReference type="PANTHER" id="PTHR48022:SF34">
    <property type="entry name" value="MAJOR FACILITATOR SUPERFAMILY (MFS) PROFILE DOMAIN-CONTAINING PROTEIN-RELATED"/>
    <property type="match status" value="1"/>
</dbReference>
<dbReference type="FunFam" id="1.20.1250.20:FF:000026">
    <property type="entry name" value="MFS quinate transporter QutD"/>
    <property type="match status" value="1"/>
</dbReference>
<comment type="subcellular location">
    <subcellularLocation>
        <location evidence="1">Membrane</location>
        <topology evidence="1">Multi-pass membrane protein</topology>
    </subcellularLocation>
</comment>
<dbReference type="InterPro" id="IPR036259">
    <property type="entry name" value="MFS_trans_sf"/>
</dbReference>
<feature type="transmembrane region" description="Helical" evidence="11">
    <location>
        <begin position="124"/>
        <end position="147"/>
    </location>
</feature>
<dbReference type="InterPro" id="IPR005828">
    <property type="entry name" value="MFS_sugar_transport-like"/>
</dbReference>
<feature type="transmembrane region" description="Helical" evidence="11">
    <location>
        <begin position="285"/>
        <end position="303"/>
    </location>
</feature>
<keyword evidence="6 11" id="KW-1133">Transmembrane helix</keyword>
<evidence type="ECO:0000256" key="9">
    <source>
        <dbReference type="ARBA" id="ARBA00049119"/>
    </source>
</evidence>
<name>A0A0C2Y4W2_HEBCY</name>
<feature type="transmembrane region" description="Helical" evidence="11">
    <location>
        <begin position="394"/>
        <end position="414"/>
    </location>
</feature>
<dbReference type="NCBIfam" id="TIGR00879">
    <property type="entry name" value="SP"/>
    <property type="match status" value="1"/>
</dbReference>
<feature type="transmembrane region" description="Helical" evidence="11">
    <location>
        <begin position="323"/>
        <end position="345"/>
    </location>
</feature>
<dbReference type="Gene3D" id="1.20.1250.20">
    <property type="entry name" value="MFS general substrate transporter like domains"/>
    <property type="match status" value="1"/>
</dbReference>
<evidence type="ECO:0000256" key="3">
    <source>
        <dbReference type="ARBA" id="ARBA00022448"/>
    </source>
</evidence>
<feature type="transmembrane region" description="Helical" evidence="11">
    <location>
        <begin position="21"/>
        <end position="41"/>
    </location>
</feature>
<dbReference type="InterPro" id="IPR003663">
    <property type="entry name" value="Sugar/inositol_transpt"/>
</dbReference>
<evidence type="ECO:0000256" key="2">
    <source>
        <dbReference type="ARBA" id="ARBA00010992"/>
    </source>
</evidence>
<organism evidence="13 14">
    <name type="scientific">Hebeloma cylindrosporum</name>
    <dbReference type="NCBI Taxonomy" id="76867"/>
    <lineage>
        <taxon>Eukaryota</taxon>
        <taxon>Fungi</taxon>
        <taxon>Dikarya</taxon>
        <taxon>Basidiomycota</taxon>
        <taxon>Agaricomycotina</taxon>
        <taxon>Agaricomycetes</taxon>
        <taxon>Agaricomycetidae</taxon>
        <taxon>Agaricales</taxon>
        <taxon>Agaricineae</taxon>
        <taxon>Hymenogastraceae</taxon>
        <taxon>Hebeloma</taxon>
    </lineage>
</organism>
<proteinExistence type="inferred from homology"/>
<evidence type="ECO:0000256" key="4">
    <source>
        <dbReference type="ARBA" id="ARBA00022692"/>
    </source>
</evidence>
<dbReference type="Pfam" id="PF00083">
    <property type="entry name" value="Sugar_tr"/>
    <property type="match status" value="1"/>
</dbReference>
<dbReference type="STRING" id="686832.A0A0C2Y4W2"/>
<feature type="domain" description="Major facilitator superfamily (MFS) profile" evidence="12">
    <location>
        <begin position="24"/>
        <end position="480"/>
    </location>
</feature>
<gene>
    <name evidence="13" type="ORF">M413DRAFT_20637</name>
</gene>
<accession>A0A0C2Y4W2</accession>
<dbReference type="PROSITE" id="PS50850">
    <property type="entry name" value="MFS"/>
    <property type="match status" value="1"/>
</dbReference>
<dbReference type="InterPro" id="IPR020846">
    <property type="entry name" value="MFS_dom"/>
</dbReference>
<sequence>MVNFKMIEDRPTPKSVYNWRVYIAASMVSFAAVTIGYSSFIETTISLPSFKEEFGLENQSADEFATISANIISVFQAGSFFGCFAGYPFGYFLGRKWGLMLAGMIFSIAAIMQCLASRVSGLGIIYAGRIVLGFCVGIASNLAPTYISEVSPPAIRGRLIGLHDLGWQIGAVMGFFINYGINLHIPKSNKQWLIAFAIQLIPGGLLCISALFIKESPRWLASRGRNEHALRNRAYLRNLPEDAQYVQDEYEDILMALDADRKRAGVGFSSPIRALFSSGTLMKRLTITVLLFICRNGTGIHAINHYSPTTFEDMGVMDTSTSLLTTGVFGIIKLLGVLLWLLFLVDRLGRRNLLLLGSIGGAIAMFYISAYIAISDPVENGSSTLSPVSISAMTFFYIWTCFYGVTWNGTPWVVSVEIFPQHVRPISLAFVSASNWLIMFIITRFTPHMFLSMSYGVYLFFASFMVVSLFFVYIFLPETRQVPLERTNELFAPGVKPWQAHSIVFSKTREEKCASQHH</sequence>
<feature type="transmembrane region" description="Helical" evidence="11">
    <location>
        <begin position="64"/>
        <end position="87"/>
    </location>
</feature>
<evidence type="ECO:0000256" key="11">
    <source>
        <dbReference type="SAM" id="Phobius"/>
    </source>
</evidence>
<evidence type="ECO:0000256" key="1">
    <source>
        <dbReference type="ARBA" id="ARBA00004141"/>
    </source>
</evidence>
<keyword evidence="3 10" id="KW-0813">Transport</keyword>
<keyword evidence="14" id="KW-1185">Reference proteome</keyword>
<feature type="transmembrane region" description="Helical" evidence="11">
    <location>
        <begin position="352"/>
        <end position="374"/>
    </location>
</feature>
<keyword evidence="5" id="KW-0672">Quinate metabolism</keyword>
<dbReference type="PROSITE" id="PS00216">
    <property type="entry name" value="SUGAR_TRANSPORT_1"/>
    <property type="match status" value="1"/>
</dbReference>
<feature type="transmembrane region" description="Helical" evidence="11">
    <location>
        <begin position="457"/>
        <end position="476"/>
    </location>
</feature>
<dbReference type="GO" id="GO:0005351">
    <property type="term" value="F:carbohydrate:proton symporter activity"/>
    <property type="evidence" value="ECO:0007669"/>
    <property type="project" value="TreeGrafter"/>
</dbReference>
<feature type="transmembrane region" description="Helical" evidence="11">
    <location>
        <begin position="159"/>
        <end position="181"/>
    </location>
</feature>
<dbReference type="PROSITE" id="PS00217">
    <property type="entry name" value="SUGAR_TRANSPORT_2"/>
    <property type="match status" value="1"/>
</dbReference>
<keyword evidence="4 11" id="KW-0812">Transmembrane</keyword>